<name>A0A388T816_TERA1</name>
<dbReference type="SUPFAM" id="SSF69796">
    <property type="entry name" value="Thymidylate synthase-complementing protein Thy1"/>
    <property type="match status" value="2"/>
</dbReference>
<organism evidence="1 2">
    <name type="scientific">Termititenax aidoneus</name>
    <dbReference type="NCBI Taxonomy" id="2218524"/>
    <lineage>
        <taxon>Bacteria</taxon>
        <taxon>Bacillati</taxon>
        <taxon>Candidatus Margulisiibacteriota</taxon>
        <taxon>Candidatus Termititenacia</taxon>
        <taxon>Candidatus Termititenacales</taxon>
        <taxon>Candidatus Termititenacaceae</taxon>
        <taxon>Candidatus Termititenax</taxon>
    </lineage>
</organism>
<dbReference type="Pfam" id="PF02511">
    <property type="entry name" value="Thy1"/>
    <property type="match status" value="2"/>
</dbReference>
<dbReference type="AlphaFoldDB" id="A0A388T816"/>
<dbReference type="GO" id="GO:0006231">
    <property type="term" value="P:dTMP biosynthetic process"/>
    <property type="evidence" value="ECO:0007669"/>
    <property type="project" value="InterPro"/>
</dbReference>
<comment type="caution">
    <text evidence="1">The sequence shown here is derived from an EMBL/GenBank/DDBJ whole genome shotgun (WGS) entry which is preliminary data.</text>
</comment>
<dbReference type="PANTHER" id="PTHR34934:SF1">
    <property type="entry name" value="FLAVIN-DEPENDENT THYMIDYLATE SYNTHASE"/>
    <property type="match status" value="1"/>
</dbReference>
<evidence type="ECO:0000313" key="2">
    <source>
        <dbReference type="Proteomes" id="UP000269352"/>
    </source>
</evidence>
<dbReference type="CDD" id="cd20175">
    <property type="entry name" value="ThyX"/>
    <property type="match status" value="2"/>
</dbReference>
<dbReference type="Proteomes" id="UP000269352">
    <property type="component" value="Unassembled WGS sequence"/>
</dbReference>
<dbReference type="GO" id="GO:0050797">
    <property type="term" value="F:thymidylate synthase (FAD) activity"/>
    <property type="evidence" value="ECO:0007669"/>
    <property type="project" value="InterPro"/>
</dbReference>
<dbReference type="InterPro" id="IPR003669">
    <property type="entry name" value="Thymidylate_synthase_ThyX"/>
</dbReference>
<keyword evidence="2" id="KW-1185">Reference proteome</keyword>
<gene>
    <name evidence="1" type="primary">thyX</name>
    <name evidence="1" type="ORF">NO1_0026</name>
</gene>
<evidence type="ECO:0000313" key="1">
    <source>
        <dbReference type="EMBL" id="GBR72511.1"/>
    </source>
</evidence>
<dbReference type="PANTHER" id="PTHR34934">
    <property type="entry name" value="FLAVIN-DEPENDENT THYMIDYLATE SYNTHASE"/>
    <property type="match status" value="1"/>
</dbReference>
<reference evidence="1 2" key="1">
    <citation type="journal article" date="2019" name="ISME J.">
        <title>Genome analyses of uncultured TG2/ZB3 bacteria in 'Margulisbacteria' specifically attached to ectosymbiotic spirochetes of protists in the termite gut.</title>
        <authorList>
            <person name="Utami Y.D."/>
            <person name="Kuwahara H."/>
            <person name="Igai K."/>
            <person name="Murakami T."/>
            <person name="Sugaya K."/>
            <person name="Morikawa T."/>
            <person name="Nagura Y."/>
            <person name="Yuki M."/>
            <person name="Deevong P."/>
            <person name="Inoue T."/>
            <person name="Kihara K."/>
            <person name="Lo N."/>
            <person name="Yamada A."/>
            <person name="Ohkuma M."/>
            <person name="Hongoh Y."/>
        </authorList>
    </citation>
    <scope>NUCLEOTIDE SEQUENCE [LARGE SCALE GENOMIC DNA]</scope>
    <source>
        <strain evidence="1">NkOx7-01</strain>
    </source>
</reference>
<proteinExistence type="predicted"/>
<dbReference type="GO" id="GO:0050660">
    <property type="term" value="F:flavin adenine dinucleotide binding"/>
    <property type="evidence" value="ECO:0007669"/>
    <property type="project" value="InterPro"/>
</dbReference>
<dbReference type="Gene3D" id="3.30.1360.170">
    <property type="match status" value="2"/>
</dbReference>
<sequence>MKVFLAGYNLDADVIAELKKNNSRQDITPETLSAAYARISRDPRPINELRRDARAEVEKSRKSNQKIIFGLGHSSVAEHAVFNFDVIDVSRRAMEELEKFRLCSYTEKSQRYITLDSAYITPPEICGTHLETDFHKLQKNLMALYERCYAKLKTYVWEKHAALAAEPQNKNLLEGWAKEDARYITSLAVGAQAGLTLNARNLEKMLRRFASHSLQEIRDLGVQLHTLVKDIAPSIIKYPEANAYDRDTYADLRKYTQKIIKKNSLISQKNKTCRLIDYTKSGDAKILAALTARSTNLPYKEALSAVQKMTMKQKRDIFKICVQNMQMWDVMLREYELAELTFELIVSASCFAQLKRHRLLTLLAADYEPALGLRLPPALEAAGLAGDFVRAAHDAEKLYARLKKENPAAADYALTNAHQRRVICKVNLRELYHISRLREDAHAQWDIREIAALLTAAAREVFPLTASFLGGKDKYAELHAEICG</sequence>
<dbReference type="PROSITE" id="PS51331">
    <property type="entry name" value="THYX"/>
    <property type="match status" value="2"/>
</dbReference>
<protein>
    <submittedName>
        <fullName evidence="1">FAD-dependent thymidylate synthase</fullName>
    </submittedName>
</protein>
<dbReference type="EMBL" id="BGZN01000001">
    <property type="protein sequence ID" value="GBR72511.1"/>
    <property type="molecule type" value="Genomic_DNA"/>
</dbReference>
<dbReference type="GO" id="GO:0004799">
    <property type="term" value="F:thymidylate synthase activity"/>
    <property type="evidence" value="ECO:0007669"/>
    <property type="project" value="TreeGrafter"/>
</dbReference>
<dbReference type="GO" id="GO:0070402">
    <property type="term" value="F:NADPH binding"/>
    <property type="evidence" value="ECO:0007669"/>
    <property type="project" value="TreeGrafter"/>
</dbReference>
<dbReference type="InterPro" id="IPR036098">
    <property type="entry name" value="Thymidylate_synthase_ThyX_sf"/>
</dbReference>
<accession>A0A388T816</accession>